<dbReference type="AlphaFoldDB" id="A0A4C1ZYN1"/>
<sequence>MVCRVRIRAVHDGRIVDADRYEPSHKEETKDRETISCPRADASLTQVEREMSNAAELEADCASLSLVPRSACTSSL</sequence>
<dbReference type="EMBL" id="BGZK01002339">
    <property type="protein sequence ID" value="GBP93120.1"/>
    <property type="molecule type" value="Genomic_DNA"/>
</dbReference>
<comment type="caution">
    <text evidence="2">The sequence shown here is derived from an EMBL/GenBank/DDBJ whole genome shotgun (WGS) entry which is preliminary data.</text>
</comment>
<evidence type="ECO:0000256" key="1">
    <source>
        <dbReference type="SAM" id="MobiDB-lite"/>
    </source>
</evidence>
<evidence type="ECO:0000313" key="3">
    <source>
        <dbReference type="Proteomes" id="UP000299102"/>
    </source>
</evidence>
<reference evidence="2 3" key="1">
    <citation type="journal article" date="2019" name="Commun. Biol.">
        <title>The bagworm genome reveals a unique fibroin gene that provides high tensile strength.</title>
        <authorList>
            <person name="Kono N."/>
            <person name="Nakamura H."/>
            <person name="Ohtoshi R."/>
            <person name="Tomita M."/>
            <person name="Numata K."/>
            <person name="Arakawa K."/>
        </authorList>
    </citation>
    <scope>NUCLEOTIDE SEQUENCE [LARGE SCALE GENOMIC DNA]</scope>
</reference>
<protein>
    <submittedName>
        <fullName evidence="2">Uncharacterized protein</fullName>
    </submittedName>
</protein>
<feature type="region of interest" description="Disordered" evidence="1">
    <location>
        <begin position="20"/>
        <end position="39"/>
    </location>
</feature>
<proteinExistence type="predicted"/>
<dbReference type="OrthoDB" id="7509215at2759"/>
<evidence type="ECO:0000313" key="2">
    <source>
        <dbReference type="EMBL" id="GBP93120.1"/>
    </source>
</evidence>
<gene>
    <name evidence="2" type="ORF">EVAR_65058_1</name>
</gene>
<keyword evidence="3" id="KW-1185">Reference proteome</keyword>
<organism evidence="2 3">
    <name type="scientific">Eumeta variegata</name>
    <name type="common">Bagworm moth</name>
    <name type="synonym">Eumeta japonica</name>
    <dbReference type="NCBI Taxonomy" id="151549"/>
    <lineage>
        <taxon>Eukaryota</taxon>
        <taxon>Metazoa</taxon>
        <taxon>Ecdysozoa</taxon>
        <taxon>Arthropoda</taxon>
        <taxon>Hexapoda</taxon>
        <taxon>Insecta</taxon>
        <taxon>Pterygota</taxon>
        <taxon>Neoptera</taxon>
        <taxon>Endopterygota</taxon>
        <taxon>Lepidoptera</taxon>
        <taxon>Glossata</taxon>
        <taxon>Ditrysia</taxon>
        <taxon>Tineoidea</taxon>
        <taxon>Psychidae</taxon>
        <taxon>Oiketicinae</taxon>
        <taxon>Eumeta</taxon>
    </lineage>
</organism>
<accession>A0A4C1ZYN1</accession>
<feature type="compositionally biased region" description="Basic and acidic residues" evidence="1">
    <location>
        <begin position="20"/>
        <end position="34"/>
    </location>
</feature>
<dbReference type="Proteomes" id="UP000299102">
    <property type="component" value="Unassembled WGS sequence"/>
</dbReference>
<name>A0A4C1ZYN1_EUMVA</name>